<evidence type="ECO:0000313" key="2">
    <source>
        <dbReference type="EMBL" id="QTA92084.1"/>
    </source>
</evidence>
<dbReference type="EMBL" id="CP061800">
    <property type="protein sequence ID" value="QTA92084.1"/>
    <property type="molecule type" value="Genomic_DNA"/>
</dbReference>
<dbReference type="GO" id="GO:0003677">
    <property type="term" value="F:DNA binding"/>
    <property type="evidence" value="ECO:0007669"/>
    <property type="project" value="InterPro"/>
</dbReference>
<evidence type="ECO:0000259" key="1">
    <source>
        <dbReference type="SMART" id="SM01321"/>
    </source>
</evidence>
<dbReference type="GO" id="GO:0006313">
    <property type="term" value="P:DNA transposition"/>
    <property type="evidence" value="ECO:0007669"/>
    <property type="project" value="InterPro"/>
</dbReference>
<dbReference type="AlphaFoldDB" id="A0A975GSI9"/>
<accession>A0A975GSI9</accession>
<dbReference type="GO" id="GO:0004803">
    <property type="term" value="F:transposase activity"/>
    <property type="evidence" value="ECO:0007669"/>
    <property type="project" value="InterPro"/>
</dbReference>
<dbReference type="PANTHER" id="PTHR33360">
    <property type="entry name" value="TRANSPOSASE FOR INSERTION SEQUENCE ELEMENT IS200"/>
    <property type="match status" value="1"/>
</dbReference>
<dbReference type="InterPro" id="IPR002686">
    <property type="entry name" value="Transposase_17"/>
</dbReference>
<dbReference type="NCBIfam" id="NF033573">
    <property type="entry name" value="transpos_IS200"/>
    <property type="match status" value="1"/>
</dbReference>
<dbReference type="PANTHER" id="PTHR33360:SF2">
    <property type="entry name" value="TRANSPOSASE FOR INSERTION SEQUENCE ELEMENT IS200"/>
    <property type="match status" value="1"/>
</dbReference>
<reference evidence="2" key="1">
    <citation type="journal article" date="2021" name="Microb. Physiol.">
        <title>Proteogenomic Insights into the Physiology of Marine, Sulfate-Reducing, Filamentous Desulfonema limicola and Desulfonema magnum.</title>
        <authorList>
            <person name="Schnaars V."/>
            <person name="Wohlbrand L."/>
            <person name="Scheve S."/>
            <person name="Hinrichs C."/>
            <person name="Reinhardt R."/>
            <person name="Rabus R."/>
        </authorList>
    </citation>
    <scope>NUCLEOTIDE SEQUENCE</scope>
    <source>
        <strain evidence="2">4be13</strain>
    </source>
</reference>
<gene>
    <name evidence="2" type="ORF">dnm_081580</name>
</gene>
<dbReference type="RefSeq" id="WP_207679602.1">
    <property type="nucleotide sequence ID" value="NZ_CP061800.1"/>
</dbReference>
<dbReference type="SMART" id="SM01321">
    <property type="entry name" value="Y1_Tnp"/>
    <property type="match status" value="1"/>
</dbReference>
<dbReference type="Pfam" id="PF01797">
    <property type="entry name" value="Y1_Tnp"/>
    <property type="match status" value="1"/>
</dbReference>
<feature type="domain" description="Transposase IS200-like" evidence="1">
    <location>
        <begin position="5"/>
        <end position="119"/>
    </location>
</feature>
<dbReference type="SUPFAM" id="SSF143422">
    <property type="entry name" value="Transposase IS200-like"/>
    <property type="match status" value="1"/>
</dbReference>
<dbReference type="Gene3D" id="3.30.70.1290">
    <property type="entry name" value="Transposase IS200-like"/>
    <property type="match status" value="1"/>
</dbReference>
<organism evidence="2 3">
    <name type="scientific">Desulfonema magnum</name>
    <dbReference type="NCBI Taxonomy" id="45655"/>
    <lineage>
        <taxon>Bacteria</taxon>
        <taxon>Pseudomonadati</taxon>
        <taxon>Thermodesulfobacteriota</taxon>
        <taxon>Desulfobacteria</taxon>
        <taxon>Desulfobacterales</taxon>
        <taxon>Desulfococcaceae</taxon>
        <taxon>Desulfonema</taxon>
    </lineage>
</organism>
<dbReference type="KEGG" id="dmm:dnm_081580"/>
<sequence length="150" mass="17656">MANSYISLYVHYVFSTKNRLPLIRPETQNRLWSYMGGIARKKKMKALSIGGTQDHAHILLSLPSGITISKAIQLIKGNSSKWMNDNFGDTREFKWQEGYGAFSVNISIVKDTIRYIERQAEHHRHKTFQEEYIQFLKKHGIEYDERYVWD</sequence>
<proteinExistence type="predicted"/>
<keyword evidence="3" id="KW-1185">Reference proteome</keyword>
<name>A0A975GSI9_9BACT</name>
<evidence type="ECO:0000313" key="3">
    <source>
        <dbReference type="Proteomes" id="UP000663722"/>
    </source>
</evidence>
<dbReference type="InterPro" id="IPR036515">
    <property type="entry name" value="Transposase_17_sf"/>
</dbReference>
<dbReference type="Proteomes" id="UP000663722">
    <property type="component" value="Chromosome"/>
</dbReference>
<protein>
    <submittedName>
        <fullName evidence="2">Transposase IS200-like domain-containing protein</fullName>
    </submittedName>
</protein>